<dbReference type="AlphaFoldDB" id="A0A1H4A0G2"/>
<protein>
    <submittedName>
        <fullName evidence="2">Uncharacterized protein</fullName>
    </submittedName>
</protein>
<reference evidence="3" key="1">
    <citation type="submission" date="2016-10" db="EMBL/GenBank/DDBJ databases">
        <authorList>
            <person name="Varghese N."/>
            <person name="Submissions S."/>
        </authorList>
    </citation>
    <scope>NUCLEOTIDE SEQUENCE [LARGE SCALE GENOMIC DNA]</scope>
    <source>
        <strain evidence="3">DSM 11526</strain>
    </source>
</reference>
<name>A0A1H4A0G2_9GAMM</name>
<feature type="coiled-coil region" evidence="1">
    <location>
        <begin position="153"/>
        <end position="212"/>
    </location>
</feature>
<dbReference type="RefSeq" id="WP_091823523.1">
    <property type="nucleotide sequence ID" value="NZ_FNRJ01000002.1"/>
</dbReference>
<organism evidence="2 3">
    <name type="scientific">Marinobacterium iners DSM 11526</name>
    <dbReference type="NCBI Taxonomy" id="1122198"/>
    <lineage>
        <taxon>Bacteria</taxon>
        <taxon>Pseudomonadati</taxon>
        <taxon>Pseudomonadota</taxon>
        <taxon>Gammaproteobacteria</taxon>
        <taxon>Oceanospirillales</taxon>
        <taxon>Oceanospirillaceae</taxon>
        <taxon>Marinobacterium</taxon>
    </lineage>
</organism>
<feature type="coiled-coil region" evidence="1">
    <location>
        <begin position="27"/>
        <end position="54"/>
    </location>
</feature>
<keyword evidence="3" id="KW-1185">Reference proteome</keyword>
<sequence length="342" mass="38864">MNARLSLNNRPEPSLAEQASRLESFEIALREERIKELEEQLAFMSNEQKLSLERGAESLKRVQTLRDAVINKLQLQDGDVLQTPDGSYELMSQLAQSVRDMGLKNVMFICGDIQQLDEAELRTIAEPFLAKLRGTTAELHQKVCSLQLECQQLKDTRDEFEKAGNQLADDKERLQGEIERLIIQDNANARVLTKTQEKLKAAEAEVKRLREMEPDRLKAQVKRLQKKRTEAVAGAQKMRTRNHQLAKKNRQLDIALDKAIAQANAVQELKPDRIFEPGRVGRWELFTCPKDGWYQLLDTENEVSQTVRVEGSELITPKIRPVPKAIAGEVLAFHQAFFGGAV</sequence>
<keyword evidence="1" id="KW-0175">Coiled coil</keyword>
<dbReference type="EMBL" id="FNRJ01000002">
    <property type="protein sequence ID" value="SEA29091.1"/>
    <property type="molecule type" value="Genomic_DNA"/>
</dbReference>
<proteinExistence type="predicted"/>
<evidence type="ECO:0000256" key="1">
    <source>
        <dbReference type="SAM" id="Coils"/>
    </source>
</evidence>
<dbReference type="Proteomes" id="UP000242469">
    <property type="component" value="Unassembled WGS sequence"/>
</dbReference>
<evidence type="ECO:0000313" key="3">
    <source>
        <dbReference type="Proteomes" id="UP000242469"/>
    </source>
</evidence>
<accession>A0A1H4A0G2</accession>
<evidence type="ECO:0000313" key="2">
    <source>
        <dbReference type="EMBL" id="SEA29091.1"/>
    </source>
</evidence>
<dbReference type="STRING" id="1122198.SAMN02745729_102221"/>
<gene>
    <name evidence="2" type="ORF">SAMN02745729_102221</name>
</gene>